<keyword evidence="2" id="KW-1003">Cell membrane</keyword>
<comment type="cofactor">
    <cofactor evidence="7">
        <name>Mg(2+)</name>
        <dbReference type="ChEBI" id="CHEBI:18420"/>
    </cofactor>
</comment>
<dbReference type="PANTHER" id="PTHR22926:SF3">
    <property type="entry name" value="UNDECAPRENYL-PHOSPHATE ALPHA-N-ACETYLGLUCOSAMINYL 1-PHOSPHATE TRANSFERASE"/>
    <property type="match status" value="1"/>
</dbReference>
<feature type="binding site" evidence="7">
    <location>
        <position position="240"/>
    </location>
    <ligand>
        <name>Mg(2+)</name>
        <dbReference type="ChEBI" id="CHEBI:18420"/>
    </ligand>
</feature>
<dbReference type="GO" id="GO:0071555">
    <property type="term" value="P:cell wall organization"/>
    <property type="evidence" value="ECO:0007669"/>
    <property type="project" value="TreeGrafter"/>
</dbReference>
<dbReference type="EMBL" id="LBYI01000039">
    <property type="protein sequence ID" value="KKR48360.1"/>
    <property type="molecule type" value="Genomic_DNA"/>
</dbReference>
<feature type="transmembrane region" description="Helical" evidence="8">
    <location>
        <begin position="49"/>
        <end position="67"/>
    </location>
</feature>
<keyword evidence="7" id="KW-0460">Magnesium</keyword>
<dbReference type="PATRIC" id="fig|1618405.3.peg.936"/>
<dbReference type="Proteomes" id="UP000034531">
    <property type="component" value="Unassembled WGS sequence"/>
</dbReference>
<evidence type="ECO:0000313" key="9">
    <source>
        <dbReference type="EMBL" id="KKR48360.1"/>
    </source>
</evidence>
<feature type="transmembrane region" description="Helical" evidence="8">
    <location>
        <begin position="244"/>
        <end position="273"/>
    </location>
</feature>
<evidence type="ECO:0000256" key="4">
    <source>
        <dbReference type="ARBA" id="ARBA00022692"/>
    </source>
</evidence>
<evidence type="ECO:0000256" key="3">
    <source>
        <dbReference type="ARBA" id="ARBA00022679"/>
    </source>
</evidence>
<sequence>MSLLLSFLIAFGGCLILVPITIKLAKKFGLVDDPKKHSHPAILHKKTVARAGGVPMFIAFAVAALVFTGFSKELVGILLGGAILVVTGVLDDKLDLKTHYKFAAQILAALVVVAFGVGISFITNPFNIVGGLGLGDVIRLDTLRVTLNILGTHSIYILADIFALFWIIWVINMVNFSAGVDGQMPGIVLVVLLILFAASLRYSSFDQSQLLVSRLASIGVGVTLGFLVFNFYPAKIFPGDSGSYFLGFLVAVIAIFSVAKVGTAILVMAVPLIDGVFTILRRMASGKSPFLGDRGHLHHRLLEIGLSQRQVALFYWILCAILGATALVLPSEGKLFAGLVIGIIVLGGLLWLNMNLQIKDRG</sequence>
<feature type="transmembrane region" description="Helical" evidence="8">
    <location>
        <begin position="102"/>
        <end position="124"/>
    </location>
</feature>
<keyword evidence="5 8" id="KW-1133">Transmembrane helix</keyword>
<feature type="transmembrane region" description="Helical" evidence="8">
    <location>
        <begin position="311"/>
        <end position="329"/>
    </location>
</feature>
<accession>A0A0G0TMS6</accession>
<organism evidence="9 10">
    <name type="scientific">Candidatus Curtissbacteria bacterium GW2011_GWA1_40_16</name>
    <dbReference type="NCBI Taxonomy" id="1618405"/>
    <lineage>
        <taxon>Bacteria</taxon>
        <taxon>Candidatus Curtissiibacteriota</taxon>
    </lineage>
</organism>
<name>A0A0G0TMS6_9BACT</name>
<feature type="transmembrane region" description="Helical" evidence="8">
    <location>
        <begin position="212"/>
        <end position="232"/>
    </location>
</feature>
<evidence type="ECO:0000313" key="10">
    <source>
        <dbReference type="Proteomes" id="UP000034531"/>
    </source>
</evidence>
<comment type="subcellular location">
    <subcellularLocation>
        <location evidence="1">Cell membrane</location>
        <topology evidence="1">Multi-pass membrane protein</topology>
    </subcellularLocation>
</comment>
<evidence type="ECO:0000256" key="6">
    <source>
        <dbReference type="ARBA" id="ARBA00023136"/>
    </source>
</evidence>
<evidence type="ECO:0000256" key="7">
    <source>
        <dbReference type="PIRSR" id="PIRSR600715-1"/>
    </source>
</evidence>
<comment type="caution">
    <text evidence="9">The sequence shown here is derived from an EMBL/GenBank/DDBJ whole genome shotgun (WGS) entry which is preliminary data.</text>
</comment>
<dbReference type="PANTHER" id="PTHR22926">
    <property type="entry name" value="PHOSPHO-N-ACETYLMURAMOYL-PENTAPEPTIDE-TRANSFERASE"/>
    <property type="match status" value="1"/>
</dbReference>
<dbReference type="AlphaFoldDB" id="A0A0G0TMS6"/>
<keyword evidence="3 9" id="KW-0808">Transferase</keyword>
<evidence type="ECO:0000256" key="5">
    <source>
        <dbReference type="ARBA" id="ARBA00022989"/>
    </source>
</evidence>
<dbReference type="CDD" id="cd06853">
    <property type="entry name" value="GT_WecA_like"/>
    <property type="match status" value="1"/>
</dbReference>
<dbReference type="InterPro" id="IPR000715">
    <property type="entry name" value="Glycosyl_transferase_4"/>
</dbReference>
<dbReference type="Pfam" id="PF00953">
    <property type="entry name" value="Glycos_transf_4"/>
    <property type="match status" value="1"/>
</dbReference>
<dbReference type="GO" id="GO:0016780">
    <property type="term" value="F:phosphotransferase activity, for other substituted phosphate groups"/>
    <property type="evidence" value="ECO:0007669"/>
    <property type="project" value="InterPro"/>
</dbReference>
<dbReference type="GO" id="GO:0005886">
    <property type="term" value="C:plasma membrane"/>
    <property type="evidence" value="ECO:0007669"/>
    <property type="project" value="UniProtKB-SubCell"/>
</dbReference>
<feature type="transmembrane region" description="Helical" evidence="8">
    <location>
        <begin position="335"/>
        <end position="352"/>
    </location>
</feature>
<dbReference type="GO" id="GO:0009103">
    <property type="term" value="P:lipopolysaccharide biosynthetic process"/>
    <property type="evidence" value="ECO:0007669"/>
    <property type="project" value="TreeGrafter"/>
</dbReference>
<proteinExistence type="predicted"/>
<protein>
    <submittedName>
        <fullName evidence="9">Undecaprenyl-phosphate N-acetylglucosaminyl 1-phosphate transferase</fullName>
    </submittedName>
</protein>
<evidence type="ECO:0000256" key="8">
    <source>
        <dbReference type="SAM" id="Phobius"/>
    </source>
</evidence>
<keyword evidence="7" id="KW-0479">Metal-binding</keyword>
<dbReference type="GO" id="GO:0046872">
    <property type="term" value="F:metal ion binding"/>
    <property type="evidence" value="ECO:0007669"/>
    <property type="project" value="UniProtKB-KW"/>
</dbReference>
<feature type="transmembrane region" description="Helical" evidence="8">
    <location>
        <begin position="74"/>
        <end position="90"/>
    </location>
</feature>
<feature type="transmembrane region" description="Helical" evidence="8">
    <location>
        <begin position="145"/>
        <end position="171"/>
    </location>
</feature>
<feature type="binding site" evidence="7">
    <location>
        <position position="175"/>
    </location>
    <ligand>
        <name>Mg(2+)</name>
        <dbReference type="ChEBI" id="CHEBI:18420"/>
    </ligand>
</feature>
<gene>
    <name evidence="9" type="ORF">UT84_C0039G0005</name>
</gene>
<reference evidence="9 10" key="1">
    <citation type="journal article" date="2015" name="Nature">
        <title>rRNA introns, odd ribosomes, and small enigmatic genomes across a large radiation of phyla.</title>
        <authorList>
            <person name="Brown C.T."/>
            <person name="Hug L.A."/>
            <person name="Thomas B.C."/>
            <person name="Sharon I."/>
            <person name="Castelle C.J."/>
            <person name="Singh A."/>
            <person name="Wilkins M.J."/>
            <person name="Williams K.H."/>
            <person name="Banfield J.F."/>
        </authorList>
    </citation>
    <scope>NUCLEOTIDE SEQUENCE [LARGE SCALE GENOMIC DNA]</scope>
</reference>
<evidence type="ECO:0000256" key="2">
    <source>
        <dbReference type="ARBA" id="ARBA00022475"/>
    </source>
</evidence>
<evidence type="ECO:0000256" key="1">
    <source>
        <dbReference type="ARBA" id="ARBA00004651"/>
    </source>
</evidence>
<keyword evidence="6 8" id="KW-0472">Membrane</keyword>
<dbReference type="GO" id="GO:0044038">
    <property type="term" value="P:cell wall macromolecule biosynthetic process"/>
    <property type="evidence" value="ECO:0007669"/>
    <property type="project" value="TreeGrafter"/>
</dbReference>
<keyword evidence="4 8" id="KW-0812">Transmembrane</keyword>
<feature type="transmembrane region" description="Helical" evidence="8">
    <location>
        <begin position="183"/>
        <end position="200"/>
    </location>
</feature>